<keyword evidence="1" id="KW-0802">TPR repeat</keyword>
<dbReference type="EMBL" id="VUJU01000418">
    <property type="protein sequence ID" value="KAF0770551.1"/>
    <property type="molecule type" value="Genomic_DNA"/>
</dbReference>
<keyword evidence="2" id="KW-0808">Transferase</keyword>
<evidence type="ECO:0000313" key="3">
    <source>
        <dbReference type="Proteomes" id="UP000478052"/>
    </source>
</evidence>
<reference evidence="2 3" key="1">
    <citation type="submission" date="2019-08" db="EMBL/GenBank/DDBJ databases">
        <title>Whole genome of Aphis craccivora.</title>
        <authorList>
            <person name="Voronova N.V."/>
            <person name="Shulinski R.S."/>
            <person name="Bandarenka Y.V."/>
            <person name="Zhorov D.G."/>
            <person name="Warner D."/>
        </authorList>
    </citation>
    <scope>NUCLEOTIDE SEQUENCE [LARGE SCALE GENOMIC DNA]</scope>
    <source>
        <strain evidence="2">180601</strain>
        <tissue evidence="2">Whole Body</tissue>
    </source>
</reference>
<comment type="caution">
    <text evidence="2">The sequence shown here is derived from an EMBL/GenBank/DDBJ whole genome shotgun (WGS) entry which is preliminary data.</text>
</comment>
<dbReference type="Gene3D" id="1.25.40.10">
    <property type="entry name" value="Tetratricopeptide repeat domain"/>
    <property type="match status" value="2"/>
</dbReference>
<feature type="non-terminal residue" evidence="2">
    <location>
        <position position="1"/>
    </location>
</feature>
<dbReference type="InterPro" id="IPR019734">
    <property type="entry name" value="TPR_rpt"/>
</dbReference>
<sequence length="136" mass="15402">VLFSLYGDALAQLNRHREAEMWHKAALEVGPDHVPAHLSYGKWLAKNRTRIHEAENWFLRAKKLAPSDASVYKHFGVFLLEQERYSEAASQLVEAVALEPDDYDLTVTAATALRQAGVSLRAEEMYRKAAILRPQV</sequence>
<dbReference type="GO" id="GO:0005789">
    <property type="term" value="C:endoplasmic reticulum membrane"/>
    <property type="evidence" value="ECO:0007669"/>
    <property type="project" value="TreeGrafter"/>
</dbReference>
<dbReference type="Proteomes" id="UP000478052">
    <property type="component" value="Unassembled WGS sequence"/>
</dbReference>
<feature type="repeat" description="TPR" evidence="1">
    <location>
        <begin position="69"/>
        <end position="102"/>
    </location>
</feature>
<accession>A0A6G0ZI24</accession>
<dbReference type="PANTHER" id="PTHR44216:SF3">
    <property type="entry name" value="PROTEIN O-MANNOSYL-TRANSFERASE TMTC2"/>
    <property type="match status" value="1"/>
</dbReference>
<protein>
    <submittedName>
        <fullName evidence="2">Protein O-mannosyl-transferase TMTC2-like</fullName>
    </submittedName>
</protein>
<dbReference type="InterPro" id="IPR052384">
    <property type="entry name" value="TMTC_O-mannosyltransferase"/>
</dbReference>
<dbReference type="AlphaFoldDB" id="A0A6G0ZI24"/>
<dbReference type="InterPro" id="IPR011990">
    <property type="entry name" value="TPR-like_helical_dom_sf"/>
</dbReference>
<dbReference type="GO" id="GO:0035269">
    <property type="term" value="P:protein O-linked glycosylation via mannose"/>
    <property type="evidence" value="ECO:0007669"/>
    <property type="project" value="TreeGrafter"/>
</dbReference>
<dbReference type="SUPFAM" id="SSF48452">
    <property type="entry name" value="TPR-like"/>
    <property type="match status" value="1"/>
</dbReference>
<dbReference type="PROSITE" id="PS50005">
    <property type="entry name" value="TPR"/>
    <property type="match status" value="1"/>
</dbReference>
<dbReference type="GO" id="GO:0000030">
    <property type="term" value="F:mannosyltransferase activity"/>
    <property type="evidence" value="ECO:0007669"/>
    <property type="project" value="TreeGrafter"/>
</dbReference>
<dbReference type="OrthoDB" id="1658288at2759"/>
<organism evidence="2 3">
    <name type="scientific">Aphis craccivora</name>
    <name type="common">Cowpea aphid</name>
    <dbReference type="NCBI Taxonomy" id="307492"/>
    <lineage>
        <taxon>Eukaryota</taxon>
        <taxon>Metazoa</taxon>
        <taxon>Ecdysozoa</taxon>
        <taxon>Arthropoda</taxon>
        <taxon>Hexapoda</taxon>
        <taxon>Insecta</taxon>
        <taxon>Pterygota</taxon>
        <taxon>Neoptera</taxon>
        <taxon>Paraneoptera</taxon>
        <taxon>Hemiptera</taxon>
        <taxon>Sternorrhyncha</taxon>
        <taxon>Aphidomorpha</taxon>
        <taxon>Aphidoidea</taxon>
        <taxon>Aphididae</taxon>
        <taxon>Aphidini</taxon>
        <taxon>Aphis</taxon>
        <taxon>Aphis</taxon>
    </lineage>
</organism>
<evidence type="ECO:0000313" key="2">
    <source>
        <dbReference type="EMBL" id="KAF0770551.1"/>
    </source>
</evidence>
<proteinExistence type="predicted"/>
<evidence type="ECO:0000256" key="1">
    <source>
        <dbReference type="PROSITE-ProRule" id="PRU00339"/>
    </source>
</evidence>
<name>A0A6G0ZI24_APHCR</name>
<dbReference type="PANTHER" id="PTHR44216">
    <property type="entry name" value="PROTEIN O-MANNOSYL-TRANSFERASE TMTC2"/>
    <property type="match status" value="1"/>
</dbReference>
<gene>
    <name evidence="2" type="ORF">FWK35_00008633</name>
</gene>
<keyword evidence="3" id="KW-1185">Reference proteome</keyword>